<reference evidence="1" key="1">
    <citation type="submission" date="2022-10" db="EMBL/GenBank/DDBJ databases">
        <title>Genome Sequence of Xylaria curta.</title>
        <authorList>
            <person name="Buettner E."/>
        </authorList>
    </citation>
    <scope>NUCLEOTIDE SEQUENCE</scope>
    <source>
        <strain evidence="1">Babe10</strain>
    </source>
</reference>
<organism evidence="1 2">
    <name type="scientific">Xylaria curta</name>
    <dbReference type="NCBI Taxonomy" id="42375"/>
    <lineage>
        <taxon>Eukaryota</taxon>
        <taxon>Fungi</taxon>
        <taxon>Dikarya</taxon>
        <taxon>Ascomycota</taxon>
        <taxon>Pezizomycotina</taxon>
        <taxon>Sordariomycetes</taxon>
        <taxon>Xylariomycetidae</taxon>
        <taxon>Xylariales</taxon>
        <taxon>Xylariaceae</taxon>
        <taxon>Xylaria</taxon>
    </lineage>
</organism>
<protein>
    <submittedName>
        <fullName evidence="1">Uncharacterized protein</fullName>
    </submittedName>
</protein>
<sequence length="1154" mass="128074">MGSLRYDWAKPESCSQQLVTATQLGTRRNEGPWSALLPIPARVPHRVALDPNSTSVLILCIMPAVIAAGPRANVQVPLIHVQSPTSSSSRKSICLLQIFKIKTWVGGDLNCPPKKSLATAESNSVDNESIDTDPRPGRSSTTLSAGPSRVRRQSQSSLRSESRPRTSISCVSRESMSGEDCARQRFIVWAAVKRNRSTRMAASERLQCPLLRCGERFDGHEEMLRHLAQCQHLATGEYVCYECMKVERFNDKKCTCCFGQPTKRRRILNMAKHFFSNIGSARVRRENPDPPTYTAPSCPPSYDSVIVDMYEQYGQTQIDPQPPHEGGDGEGEQRESEQPQLELNGTELLELDSRPLLPTAELDAVNYNAHSTPMLDSLNSFTEASRAPLSPALSPAPSLTSKPRKSPDFPGMLDLNTTPSSSGARRPSLALNTQIDHYRTKPRTTYLSPGSSLQSSSHGISPITPWSSSTKSSAIWSTASGQGTMLASPITPLSANTQPTAPQETCMFSTGKDIDMLTCPEDPRHYTIGSVPELPGDNQLSSAIPQLLPSPPVFSYDPKDSFSWLSSINTELSLNTSVNMMFTDPDVKTVIPQDFLGPQMPASEAKAMVEQVWDALGGHFSNSISKLSRLQNNPLTDNLRAQKPRTVASAGLERLRGFLNQDYATRPDPLEYLCFVHLIYSISLVIHEENLAARSHRLYEQAISYGALFDSPHRDNYYQIVTAIWQPNPQESISRGRYGDSTNRATGSKGKEPDYNTSSIATGSHDPLVVAGQNFLDQLEHATVNSNTQQPMEVISSELWSSHFTSNQPNSQGPTAFMLASRYIVQDLCRRYSDSEGLSQKLKEILEKARAGYYSTIRKLELELIQTGKLLLTVCQKNYFTSSDFLDQYMVQVRGFCDQIYAQPGTRPRAEYYSLGISFVDSLIRSVSRDPPQSQEGHTEYPFMSYSYDEGFLRDLNKTFTWNNFIIPGTQHPVSTGEVAGFGPTLGLTTLHPVAPDPRLPSSTPLPIRSDTSETQSEPYTVSPAPLSEAPPEIPLSTSYRQTPPYQAQREGSEASGPSTLASSGQKVEANERCEICGYRPKGDPQWFKGSMAKHKKMQHSTNPPIIYKCPFPGCNSEYKNRRDNLRQHQIEKNHFVGDEAAQRPHKRKRKEHT</sequence>
<proteinExistence type="predicted"/>
<name>A0ACC1NY83_9PEZI</name>
<gene>
    <name evidence="1" type="ORF">NUW58_g6139</name>
</gene>
<dbReference type="EMBL" id="JAPDGR010001328">
    <property type="protein sequence ID" value="KAJ2984103.1"/>
    <property type="molecule type" value="Genomic_DNA"/>
</dbReference>
<evidence type="ECO:0000313" key="1">
    <source>
        <dbReference type="EMBL" id="KAJ2984103.1"/>
    </source>
</evidence>
<evidence type="ECO:0000313" key="2">
    <source>
        <dbReference type="Proteomes" id="UP001143856"/>
    </source>
</evidence>
<dbReference type="Proteomes" id="UP001143856">
    <property type="component" value="Unassembled WGS sequence"/>
</dbReference>
<accession>A0ACC1NY83</accession>
<keyword evidence="2" id="KW-1185">Reference proteome</keyword>
<comment type="caution">
    <text evidence="1">The sequence shown here is derived from an EMBL/GenBank/DDBJ whole genome shotgun (WGS) entry which is preliminary data.</text>
</comment>